<evidence type="ECO:0000259" key="11">
    <source>
        <dbReference type="Pfam" id="PF08546"/>
    </source>
</evidence>
<name>A0A3L9ZMT7_9FLAO</name>
<dbReference type="UniPathway" id="UPA00028">
    <property type="reaction ID" value="UER00004"/>
</dbReference>
<dbReference type="PANTHER" id="PTHR21708:SF26">
    <property type="entry name" value="2-DEHYDROPANTOATE 2-REDUCTASE"/>
    <property type="match status" value="1"/>
</dbReference>
<dbReference type="GO" id="GO:0008677">
    <property type="term" value="F:2-dehydropantoate 2-reductase activity"/>
    <property type="evidence" value="ECO:0007669"/>
    <property type="project" value="UniProtKB-EC"/>
</dbReference>
<dbReference type="InterPro" id="IPR013328">
    <property type="entry name" value="6PGD_dom2"/>
</dbReference>
<keyword evidence="6 9" id="KW-0560">Oxidoreductase</keyword>
<gene>
    <name evidence="12" type="ORF">BC961_2793</name>
</gene>
<comment type="pathway">
    <text evidence="1 9">Cofactor biosynthesis; (R)-pantothenate biosynthesis; (R)-pantoate from 3-methyl-2-oxobutanoate: step 2/2.</text>
</comment>
<comment type="similarity">
    <text evidence="2 9">Belongs to the ketopantoate reductase family.</text>
</comment>
<dbReference type="Pfam" id="PF08546">
    <property type="entry name" value="ApbA_C"/>
    <property type="match status" value="1"/>
</dbReference>
<evidence type="ECO:0000256" key="6">
    <source>
        <dbReference type="ARBA" id="ARBA00023002"/>
    </source>
</evidence>
<dbReference type="RefSeq" id="WP_121926360.1">
    <property type="nucleotide sequence ID" value="NZ_CBCSGA010000021.1"/>
</dbReference>
<dbReference type="Pfam" id="PF02558">
    <property type="entry name" value="ApbA"/>
    <property type="match status" value="1"/>
</dbReference>
<evidence type="ECO:0000256" key="8">
    <source>
        <dbReference type="ARBA" id="ARBA00048793"/>
    </source>
</evidence>
<comment type="catalytic activity">
    <reaction evidence="8 9">
        <text>(R)-pantoate + NADP(+) = 2-dehydropantoate + NADPH + H(+)</text>
        <dbReference type="Rhea" id="RHEA:16233"/>
        <dbReference type="ChEBI" id="CHEBI:11561"/>
        <dbReference type="ChEBI" id="CHEBI:15378"/>
        <dbReference type="ChEBI" id="CHEBI:15980"/>
        <dbReference type="ChEBI" id="CHEBI:57783"/>
        <dbReference type="ChEBI" id="CHEBI:58349"/>
        <dbReference type="EC" id="1.1.1.169"/>
    </reaction>
</comment>
<dbReference type="SUPFAM" id="SSF51735">
    <property type="entry name" value="NAD(P)-binding Rossmann-fold domains"/>
    <property type="match status" value="1"/>
</dbReference>
<dbReference type="Proteomes" id="UP000280368">
    <property type="component" value="Unassembled WGS sequence"/>
</dbReference>
<proteinExistence type="inferred from homology"/>
<dbReference type="EMBL" id="REFH01000012">
    <property type="protein sequence ID" value="RMA72729.1"/>
    <property type="molecule type" value="Genomic_DNA"/>
</dbReference>
<evidence type="ECO:0000256" key="1">
    <source>
        <dbReference type="ARBA" id="ARBA00004994"/>
    </source>
</evidence>
<protein>
    <recommendedName>
        <fullName evidence="4 9">2-dehydropantoate 2-reductase</fullName>
        <ecNumber evidence="3 9">1.1.1.169</ecNumber>
    </recommendedName>
    <alternativeName>
        <fullName evidence="7 9">Ketopantoate reductase</fullName>
    </alternativeName>
</protein>
<dbReference type="GO" id="GO:0005737">
    <property type="term" value="C:cytoplasm"/>
    <property type="evidence" value="ECO:0007669"/>
    <property type="project" value="TreeGrafter"/>
</dbReference>
<comment type="function">
    <text evidence="9">Catalyzes the NADPH-dependent reduction of ketopantoate into pantoic acid.</text>
</comment>
<keyword evidence="5 9" id="KW-0521">NADP</keyword>
<evidence type="ECO:0000259" key="10">
    <source>
        <dbReference type="Pfam" id="PF02558"/>
    </source>
</evidence>
<dbReference type="PANTHER" id="PTHR21708">
    <property type="entry name" value="PROBABLE 2-DEHYDROPANTOATE 2-REDUCTASE"/>
    <property type="match status" value="1"/>
</dbReference>
<dbReference type="InterPro" id="IPR013752">
    <property type="entry name" value="KPA_reductase"/>
</dbReference>
<dbReference type="GO" id="GO:0015940">
    <property type="term" value="P:pantothenate biosynthetic process"/>
    <property type="evidence" value="ECO:0007669"/>
    <property type="project" value="UniProtKB-UniPathway"/>
</dbReference>
<dbReference type="NCBIfam" id="TIGR00745">
    <property type="entry name" value="apbA_panE"/>
    <property type="match status" value="1"/>
</dbReference>
<dbReference type="OrthoDB" id="9796561at2"/>
<organism evidence="12 13">
    <name type="scientific">Flavobacterium weaverense</name>
    <dbReference type="NCBI Taxonomy" id="271156"/>
    <lineage>
        <taxon>Bacteria</taxon>
        <taxon>Pseudomonadati</taxon>
        <taxon>Bacteroidota</taxon>
        <taxon>Flavobacteriia</taxon>
        <taxon>Flavobacteriales</taxon>
        <taxon>Flavobacteriaceae</taxon>
        <taxon>Flavobacterium</taxon>
    </lineage>
</organism>
<dbReference type="AlphaFoldDB" id="A0A3L9ZMT7"/>
<dbReference type="SUPFAM" id="SSF48179">
    <property type="entry name" value="6-phosphogluconate dehydrogenase C-terminal domain-like"/>
    <property type="match status" value="1"/>
</dbReference>
<evidence type="ECO:0000256" key="2">
    <source>
        <dbReference type="ARBA" id="ARBA00007870"/>
    </source>
</evidence>
<evidence type="ECO:0000256" key="9">
    <source>
        <dbReference type="RuleBase" id="RU362068"/>
    </source>
</evidence>
<dbReference type="InterPro" id="IPR003710">
    <property type="entry name" value="ApbA"/>
</dbReference>
<feature type="domain" description="Ketopantoate reductase N-terminal" evidence="10">
    <location>
        <begin position="5"/>
        <end position="157"/>
    </location>
</feature>
<dbReference type="InterPro" id="IPR008927">
    <property type="entry name" value="6-PGluconate_DH-like_C_sf"/>
</dbReference>
<comment type="caution">
    <text evidence="12">The sequence shown here is derived from an EMBL/GenBank/DDBJ whole genome shotgun (WGS) entry which is preliminary data.</text>
</comment>
<evidence type="ECO:0000256" key="7">
    <source>
        <dbReference type="ARBA" id="ARBA00032024"/>
    </source>
</evidence>
<evidence type="ECO:0000256" key="5">
    <source>
        <dbReference type="ARBA" id="ARBA00022857"/>
    </source>
</evidence>
<evidence type="ECO:0000256" key="4">
    <source>
        <dbReference type="ARBA" id="ARBA00019465"/>
    </source>
</evidence>
<dbReference type="EC" id="1.1.1.169" evidence="3 9"/>
<reference evidence="12 13" key="1">
    <citation type="submission" date="2018-10" db="EMBL/GenBank/DDBJ databases">
        <title>Genomic Encyclopedia of Archaeal and Bacterial Type Strains, Phase II (KMG-II): from individual species to whole genera.</title>
        <authorList>
            <person name="Goeker M."/>
        </authorList>
    </citation>
    <scope>NUCLEOTIDE SEQUENCE [LARGE SCALE GENOMIC DNA]</scope>
    <source>
        <strain evidence="12 13">DSM 19727</strain>
    </source>
</reference>
<dbReference type="Gene3D" id="3.40.50.720">
    <property type="entry name" value="NAD(P)-binding Rossmann-like Domain"/>
    <property type="match status" value="1"/>
</dbReference>
<dbReference type="InterPro" id="IPR051402">
    <property type="entry name" value="KPR-Related"/>
</dbReference>
<sequence>MKTRIGILGMGGVGGYFGGLLAKEYYKSDSVEVVFIARGETQKVIAKNGVKIVTDSDEIIAFPFVVSNDSEVIGKLDFLICATKTYDIEESLNSIKKCITKNTVILPLYNGVDASERISELFPENELLQGCVYVVAMILSPGIIKKTGVYEKLFFGSTMASLTTLNKLQSIFKTASIESYLVENIDEVIWEKFVFISALASATSYLNENIGDILKNKASRELYFSLLNEITLLAAVKGLNLPEDIIMQSILKLEKSPHDATSSMHRDFIALRKNELESLTGFVINEAQKYEVDVPTYEMVYKKLVFSDLLPSE</sequence>
<evidence type="ECO:0000256" key="3">
    <source>
        <dbReference type="ARBA" id="ARBA00013014"/>
    </source>
</evidence>
<accession>A0A3L9ZMT7</accession>
<dbReference type="Gene3D" id="1.10.1040.10">
    <property type="entry name" value="N-(1-d-carboxylethyl)-l-norvaline Dehydrogenase, domain 2"/>
    <property type="match status" value="1"/>
</dbReference>
<keyword evidence="13" id="KW-1185">Reference proteome</keyword>
<evidence type="ECO:0000313" key="12">
    <source>
        <dbReference type="EMBL" id="RMA72729.1"/>
    </source>
</evidence>
<evidence type="ECO:0000313" key="13">
    <source>
        <dbReference type="Proteomes" id="UP000280368"/>
    </source>
</evidence>
<dbReference type="InterPro" id="IPR036291">
    <property type="entry name" value="NAD(P)-bd_dom_sf"/>
</dbReference>
<feature type="domain" description="Ketopantoate reductase C-terminal" evidence="11">
    <location>
        <begin position="184"/>
        <end position="303"/>
    </location>
</feature>
<keyword evidence="9" id="KW-0566">Pantothenate biosynthesis</keyword>
<dbReference type="InterPro" id="IPR013332">
    <property type="entry name" value="KPR_N"/>
</dbReference>